<evidence type="ECO:0000256" key="1">
    <source>
        <dbReference type="ARBA" id="ARBA00010838"/>
    </source>
</evidence>
<evidence type="ECO:0000313" key="6">
    <source>
        <dbReference type="EMBL" id="MBM3273640.1"/>
    </source>
</evidence>
<evidence type="ECO:0000256" key="3">
    <source>
        <dbReference type="ARBA" id="ARBA00023295"/>
    </source>
</evidence>
<dbReference type="InterPro" id="IPR017853">
    <property type="entry name" value="GH"/>
</dbReference>
<name>A0A937X3G9_9BACT</name>
<dbReference type="GO" id="GO:0005975">
    <property type="term" value="P:carbohydrate metabolic process"/>
    <property type="evidence" value="ECO:0007669"/>
    <property type="project" value="InterPro"/>
</dbReference>
<evidence type="ECO:0000256" key="2">
    <source>
        <dbReference type="ARBA" id="ARBA00022801"/>
    </source>
</evidence>
<dbReference type="Proteomes" id="UP000703893">
    <property type="component" value="Unassembled WGS sequence"/>
</dbReference>
<dbReference type="GO" id="GO:0008422">
    <property type="term" value="F:beta-glucosidase activity"/>
    <property type="evidence" value="ECO:0007669"/>
    <property type="project" value="TreeGrafter"/>
</dbReference>
<comment type="similarity">
    <text evidence="1 4">Belongs to the glycosyl hydrolase 1 family.</text>
</comment>
<organism evidence="6 7">
    <name type="scientific">Candidatus Tanganyikabacteria bacterium</name>
    <dbReference type="NCBI Taxonomy" id="2961651"/>
    <lineage>
        <taxon>Bacteria</taxon>
        <taxon>Bacillati</taxon>
        <taxon>Candidatus Sericytochromatia</taxon>
        <taxon>Candidatus Tanganyikabacteria</taxon>
    </lineage>
</organism>
<feature type="chain" id="PRO_5037758736" evidence="5">
    <location>
        <begin position="21"/>
        <end position="136"/>
    </location>
</feature>
<dbReference type="Pfam" id="PF00232">
    <property type="entry name" value="Glyco_hydro_1"/>
    <property type="match status" value="1"/>
</dbReference>
<dbReference type="AlphaFoldDB" id="A0A937X3G9"/>
<dbReference type="Gene3D" id="3.20.20.80">
    <property type="entry name" value="Glycosidases"/>
    <property type="match status" value="1"/>
</dbReference>
<comment type="caution">
    <text evidence="6">The sequence shown here is derived from an EMBL/GenBank/DDBJ whole genome shotgun (WGS) entry which is preliminary data.</text>
</comment>
<dbReference type="InterPro" id="IPR001360">
    <property type="entry name" value="Glyco_hydro_1"/>
</dbReference>
<reference evidence="6 7" key="1">
    <citation type="submission" date="2019-03" db="EMBL/GenBank/DDBJ databases">
        <title>Lake Tanganyika Metagenome-Assembled Genomes (MAGs).</title>
        <authorList>
            <person name="Tran P."/>
        </authorList>
    </citation>
    <scope>NUCLEOTIDE SEQUENCE [LARGE SCALE GENOMIC DNA]</scope>
    <source>
        <strain evidence="6">K_DeepCast_65m_m2_236</strain>
    </source>
</reference>
<dbReference type="PANTHER" id="PTHR10353:SF209">
    <property type="entry name" value="GALACTOLIPID GALACTOSYLTRANSFERASE SFR2, CHLOROPLASTIC"/>
    <property type="match status" value="1"/>
</dbReference>
<feature type="non-terminal residue" evidence="6">
    <location>
        <position position="136"/>
    </location>
</feature>
<dbReference type="PANTHER" id="PTHR10353">
    <property type="entry name" value="GLYCOSYL HYDROLASE"/>
    <property type="match status" value="1"/>
</dbReference>
<protein>
    <submittedName>
        <fullName evidence="6">Glycoside hydrolase family 1 protein</fullName>
    </submittedName>
</protein>
<keyword evidence="3" id="KW-0326">Glycosidase</keyword>
<proteinExistence type="inferred from homology"/>
<evidence type="ECO:0000256" key="4">
    <source>
        <dbReference type="RuleBase" id="RU003690"/>
    </source>
</evidence>
<sequence>MSIFYRVVALSLAGLLAACGQVAPGKSGNTGPFPILPPWPGQNPPAQEPAKSAFAKDFLWGVATSGFQTEGYDTNSQWAKWALSGRTPQLPGRATDSWNRYPEDFDLARNIGLNAYRFSVEWSRIEPQPGQFDRLA</sequence>
<dbReference type="PROSITE" id="PS51257">
    <property type="entry name" value="PROKAR_LIPOPROTEIN"/>
    <property type="match status" value="1"/>
</dbReference>
<dbReference type="SUPFAM" id="SSF51445">
    <property type="entry name" value="(Trans)glycosidases"/>
    <property type="match status" value="1"/>
</dbReference>
<evidence type="ECO:0000313" key="7">
    <source>
        <dbReference type="Proteomes" id="UP000703893"/>
    </source>
</evidence>
<feature type="signal peptide" evidence="5">
    <location>
        <begin position="1"/>
        <end position="20"/>
    </location>
</feature>
<keyword evidence="2 6" id="KW-0378">Hydrolase</keyword>
<dbReference type="EMBL" id="VGJX01000019">
    <property type="protein sequence ID" value="MBM3273640.1"/>
    <property type="molecule type" value="Genomic_DNA"/>
</dbReference>
<accession>A0A937X3G9</accession>
<evidence type="ECO:0000256" key="5">
    <source>
        <dbReference type="SAM" id="SignalP"/>
    </source>
</evidence>
<keyword evidence="5" id="KW-0732">Signal</keyword>
<gene>
    <name evidence="6" type="ORF">FJZ00_00700</name>
</gene>